<dbReference type="SUPFAM" id="SSF100950">
    <property type="entry name" value="NagB/RpiA/CoA transferase-like"/>
    <property type="match status" value="1"/>
</dbReference>
<dbReference type="FunFam" id="3.40.50.10470:FF:000006">
    <property type="entry name" value="Methylthioribose-1-phosphate isomerase"/>
    <property type="match status" value="1"/>
</dbReference>
<dbReference type="Proteomes" id="UP000198995">
    <property type="component" value="Unassembled WGS sequence"/>
</dbReference>
<sequence>MKGNFKSLPPALSYDPSTNTMIIIDQTALPGRLSLKKLTTIDDVFYAIKNMEVRGAPLIGLTAAYGLLLYANTIRTDDRLFFWSQMKSAANYLKSARPTAVNLFRDVDCVMSVFRTLAGAPVEKIIDEIKFRVGILKEAIIKQENAIGKTGAAFLKDGDTVMTYCNAGALATGGKKGTALAPIYTGHEMGLNLSVIACETRPVLQGMRLTAFELAKNNVPVQVICDNMAATVMKQQPIAAIFVGADRIAANGDVANKIGTYGLATLALAHQVPFYVCAPTSTLDLDLPSGDAIPIEQRDGAELTDLWFASSMAVQTASVYNPSFDVTPYHMITGGIITENGFWKPEAHHG</sequence>
<dbReference type="Pfam" id="PF01008">
    <property type="entry name" value="IF-2B"/>
    <property type="match status" value="1"/>
</dbReference>
<evidence type="ECO:0000313" key="5">
    <source>
        <dbReference type="Proteomes" id="UP000198995"/>
    </source>
</evidence>
<comment type="catalytic activity">
    <reaction evidence="3">
        <text>5-(methylsulfanyl)-alpha-D-ribose 1-phosphate = 5-(methylsulfanyl)-D-ribulose 1-phosphate</text>
        <dbReference type="Rhea" id="RHEA:19989"/>
        <dbReference type="ChEBI" id="CHEBI:58533"/>
        <dbReference type="ChEBI" id="CHEBI:58548"/>
        <dbReference type="EC" id="5.3.1.23"/>
    </reaction>
</comment>
<proteinExistence type="inferred from homology"/>
<evidence type="ECO:0000313" key="4">
    <source>
        <dbReference type="EMBL" id="SDD04082.1"/>
    </source>
</evidence>
<dbReference type="NCBIfam" id="TIGR00524">
    <property type="entry name" value="eIF-2B_rel"/>
    <property type="match status" value="1"/>
</dbReference>
<evidence type="ECO:0000256" key="3">
    <source>
        <dbReference type="ARBA" id="ARBA00052401"/>
    </source>
</evidence>
<dbReference type="PANTHER" id="PTHR43475:SF1">
    <property type="entry name" value="METHYLTHIORIBOSE-1-PHOSPHATE ISOMERASE"/>
    <property type="match status" value="1"/>
</dbReference>
<evidence type="ECO:0000256" key="1">
    <source>
        <dbReference type="ARBA" id="ARBA00009117"/>
    </source>
</evidence>
<keyword evidence="5" id="KW-1185">Reference proteome</keyword>
<dbReference type="PANTHER" id="PTHR43475">
    <property type="entry name" value="METHYLTHIORIBOSE-1-PHOSPHATE ISOMERASE"/>
    <property type="match status" value="1"/>
</dbReference>
<dbReference type="InterPro" id="IPR027363">
    <property type="entry name" value="M1Pi_N"/>
</dbReference>
<dbReference type="InterPro" id="IPR011559">
    <property type="entry name" value="Initiation_fac_2B_a/b/d"/>
</dbReference>
<dbReference type="AlphaFoldDB" id="A0A1G6RHI0"/>
<dbReference type="GO" id="GO:0019509">
    <property type="term" value="P:L-methionine salvage from methylthioadenosine"/>
    <property type="evidence" value="ECO:0007669"/>
    <property type="project" value="TreeGrafter"/>
</dbReference>
<dbReference type="InterPro" id="IPR000649">
    <property type="entry name" value="IF-2B-related"/>
</dbReference>
<dbReference type="OrthoDB" id="9803436at2"/>
<dbReference type="NCBIfam" id="TIGR00512">
    <property type="entry name" value="salvage_mtnA"/>
    <property type="match status" value="1"/>
</dbReference>
<name>A0A1G6RHI0_PEPNI</name>
<keyword evidence="2 4" id="KW-0413">Isomerase</keyword>
<dbReference type="Gene3D" id="1.20.120.420">
    <property type="entry name" value="translation initiation factor eif-2b, domain 1"/>
    <property type="match status" value="1"/>
</dbReference>
<dbReference type="NCBIfam" id="NF004326">
    <property type="entry name" value="PRK05720.1"/>
    <property type="match status" value="1"/>
</dbReference>
<dbReference type="InterPro" id="IPR042529">
    <property type="entry name" value="IF_2B-like_C"/>
</dbReference>
<dbReference type="RefSeq" id="WP_091790733.1">
    <property type="nucleotide sequence ID" value="NZ_FNAF01000001.1"/>
</dbReference>
<dbReference type="Gene3D" id="3.40.50.10470">
    <property type="entry name" value="Translation initiation factor eif-2b, domain 2"/>
    <property type="match status" value="1"/>
</dbReference>
<gene>
    <name evidence="4" type="ORF">SAMN04489866_10129</name>
</gene>
<evidence type="ECO:0000256" key="2">
    <source>
        <dbReference type="ARBA" id="ARBA00023235"/>
    </source>
</evidence>
<dbReference type="InterPro" id="IPR037171">
    <property type="entry name" value="NagB/RpiA_transferase-like"/>
</dbReference>
<dbReference type="GO" id="GO:0046523">
    <property type="term" value="F:S-methyl-5-thioribose-1-phosphate isomerase activity"/>
    <property type="evidence" value="ECO:0007669"/>
    <property type="project" value="UniProtKB-EC"/>
</dbReference>
<comment type="similarity">
    <text evidence="1">Belongs to the eIF-2B alpha/beta/delta subunits family. MtnA subfamily.</text>
</comment>
<organism evidence="4 5">
    <name type="scientific">Peptococcus niger</name>
    <dbReference type="NCBI Taxonomy" id="2741"/>
    <lineage>
        <taxon>Bacteria</taxon>
        <taxon>Bacillati</taxon>
        <taxon>Bacillota</taxon>
        <taxon>Clostridia</taxon>
        <taxon>Eubacteriales</taxon>
        <taxon>Peptococcaceae</taxon>
        <taxon>Peptococcus</taxon>
    </lineage>
</organism>
<dbReference type="EMBL" id="FNAF01000001">
    <property type="protein sequence ID" value="SDD04082.1"/>
    <property type="molecule type" value="Genomic_DNA"/>
</dbReference>
<accession>A0A1G6RHI0</accession>
<reference evidence="4 5" key="1">
    <citation type="submission" date="2016-10" db="EMBL/GenBank/DDBJ databases">
        <authorList>
            <person name="de Groot N.N."/>
        </authorList>
    </citation>
    <scope>NUCLEOTIDE SEQUENCE [LARGE SCALE GENOMIC DNA]</scope>
    <source>
        <strain evidence="4 5">DSM 20475</strain>
    </source>
</reference>
<dbReference type="InterPro" id="IPR005251">
    <property type="entry name" value="IF-M1Pi"/>
</dbReference>
<protein>
    <submittedName>
        <fullName evidence="4">Methylthioribose-1-phosphate isomerase</fullName>
    </submittedName>
</protein>
<dbReference type="STRING" id="2741.SAMN04489866_10129"/>